<proteinExistence type="predicted"/>
<organism evidence="4 5">
    <name type="scientific">Planobispora longispora</name>
    <dbReference type="NCBI Taxonomy" id="28887"/>
    <lineage>
        <taxon>Bacteria</taxon>
        <taxon>Bacillati</taxon>
        <taxon>Actinomycetota</taxon>
        <taxon>Actinomycetes</taxon>
        <taxon>Streptosporangiales</taxon>
        <taxon>Streptosporangiaceae</taxon>
        <taxon>Planobispora</taxon>
    </lineage>
</organism>
<feature type="transmembrane region" description="Helical" evidence="1">
    <location>
        <begin position="248"/>
        <end position="269"/>
    </location>
</feature>
<feature type="domain" description="DUF418" evidence="2">
    <location>
        <begin position="227"/>
        <end position="379"/>
    </location>
</feature>
<comment type="caution">
    <text evidence="4">The sequence shown here is derived from an EMBL/GenBank/DDBJ whole genome shotgun (WGS) entry which is preliminary data.</text>
</comment>
<dbReference type="PANTHER" id="PTHR30590:SF2">
    <property type="entry name" value="INNER MEMBRANE PROTEIN"/>
    <property type="match status" value="1"/>
</dbReference>
<dbReference type="EMBL" id="BOOH01000020">
    <property type="protein sequence ID" value="GIH76347.1"/>
    <property type="molecule type" value="Genomic_DNA"/>
</dbReference>
<dbReference type="InterPro" id="IPR012429">
    <property type="entry name" value="HGSNAT_cat"/>
</dbReference>
<feature type="transmembrane region" description="Helical" evidence="1">
    <location>
        <begin position="116"/>
        <end position="137"/>
    </location>
</feature>
<feature type="transmembrane region" description="Helical" evidence="1">
    <location>
        <begin position="144"/>
        <end position="166"/>
    </location>
</feature>
<evidence type="ECO:0000259" key="2">
    <source>
        <dbReference type="Pfam" id="PF04235"/>
    </source>
</evidence>
<evidence type="ECO:0000259" key="3">
    <source>
        <dbReference type="Pfam" id="PF07786"/>
    </source>
</evidence>
<dbReference type="Pfam" id="PF07786">
    <property type="entry name" value="HGSNAT_cat"/>
    <property type="match status" value="1"/>
</dbReference>
<feature type="transmembrane region" description="Helical" evidence="1">
    <location>
        <begin position="341"/>
        <end position="360"/>
    </location>
</feature>
<sequence>MNPLNSPSPPGLPGSAPIRASVPRIAALDVLRGFALGGILMVNIGPMAYLLGFGDGPAEELVNVLFAGKFYVLFSFLFGYSFTMQLRSAERDGTGAAARTVRRCLTLITLGALHAVFLWLGDILLLYGVAGLLLLLTRSIRPRTALIVAGVLLVASTLLYLAMSFVEGDPTGGLLGDANQARMLAEFRSGWLEAAGVRWDLYASIGVFLLVFQLPSVFAMFLVGLAAGRSRVLEDPARYLPFLPRLQLAGFGIGGTVTALIAVSRWAGWGAAPYLEPLAELASPLLAAAYAATVLRLMHRYPAVPAALAPAGKIAASNYIGQSVVTSILFTVVALELSPWAVLAVAVAIYALQLPLSAWWTRRHRYGPVEWVLRTATYGRRRKPGATAGA</sequence>
<evidence type="ECO:0000313" key="4">
    <source>
        <dbReference type="EMBL" id="GIH76347.1"/>
    </source>
</evidence>
<feature type="transmembrane region" description="Helical" evidence="1">
    <location>
        <begin position="34"/>
        <end position="54"/>
    </location>
</feature>
<keyword evidence="5" id="KW-1185">Reference proteome</keyword>
<feature type="domain" description="Heparan-alpha-glucosaminide N-acetyltransferase catalytic" evidence="3">
    <location>
        <begin position="24"/>
        <end position="159"/>
    </location>
</feature>
<name>A0A8J3RM65_9ACTN</name>
<accession>A0A8J3RM65</accession>
<dbReference type="InterPro" id="IPR052529">
    <property type="entry name" value="Bact_Transport_Assoc"/>
</dbReference>
<keyword evidence="1" id="KW-0812">Transmembrane</keyword>
<reference evidence="4 5" key="1">
    <citation type="submission" date="2021-01" db="EMBL/GenBank/DDBJ databases">
        <title>Whole genome shotgun sequence of Planobispora longispora NBRC 13918.</title>
        <authorList>
            <person name="Komaki H."/>
            <person name="Tamura T."/>
        </authorList>
    </citation>
    <scope>NUCLEOTIDE SEQUENCE [LARGE SCALE GENOMIC DNA]</scope>
    <source>
        <strain evidence="4 5">NBRC 13918</strain>
    </source>
</reference>
<gene>
    <name evidence="4" type="ORF">Plo01_27760</name>
</gene>
<protein>
    <recommendedName>
        <fullName evidence="6">DUF418 domain-containing protein</fullName>
    </recommendedName>
</protein>
<evidence type="ECO:0000313" key="5">
    <source>
        <dbReference type="Proteomes" id="UP000616724"/>
    </source>
</evidence>
<dbReference type="RefSeq" id="WP_203890968.1">
    <property type="nucleotide sequence ID" value="NZ_BOOH01000020.1"/>
</dbReference>
<evidence type="ECO:0008006" key="6">
    <source>
        <dbReference type="Google" id="ProtNLM"/>
    </source>
</evidence>
<keyword evidence="1" id="KW-0472">Membrane</keyword>
<dbReference type="InterPro" id="IPR007349">
    <property type="entry name" value="DUF418"/>
</dbReference>
<dbReference type="Proteomes" id="UP000616724">
    <property type="component" value="Unassembled WGS sequence"/>
</dbReference>
<keyword evidence="1" id="KW-1133">Transmembrane helix</keyword>
<evidence type="ECO:0000256" key="1">
    <source>
        <dbReference type="SAM" id="Phobius"/>
    </source>
</evidence>
<dbReference type="PANTHER" id="PTHR30590">
    <property type="entry name" value="INNER MEMBRANE PROTEIN"/>
    <property type="match status" value="1"/>
</dbReference>
<feature type="transmembrane region" description="Helical" evidence="1">
    <location>
        <begin position="201"/>
        <end position="227"/>
    </location>
</feature>
<dbReference type="Pfam" id="PF04235">
    <property type="entry name" value="DUF418"/>
    <property type="match status" value="1"/>
</dbReference>
<feature type="transmembrane region" description="Helical" evidence="1">
    <location>
        <begin position="61"/>
        <end position="82"/>
    </location>
</feature>
<dbReference type="AlphaFoldDB" id="A0A8J3RM65"/>